<dbReference type="Gene3D" id="3.40.190.10">
    <property type="entry name" value="Periplasmic binding protein-like II"/>
    <property type="match status" value="1"/>
</dbReference>
<dbReference type="AlphaFoldDB" id="A0A0Q9XTN6"/>
<dbReference type="Pfam" id="PF01547">
    <property type="entry name" value="SBP_bac_1"/>
    <property type="match status" value="1"/>
</dbReference>
<accession>A0A0Q9XTN6</accession>
<evidence type="ECO:0000256" key="2">
    <source>
        <dbReference type="ARBA" id="ARBA00008520"/>
    </source>
</evidence>
<reference evidence="6 7" key="1">
    <citation type="submission" date="2015-06" db="EMBL/GenBank/DDBJ databases">
        <title>Genome sequencing project of Bacillus galactosidilyticus PL133.</title>
        <authorList>
            <person name="Gaiero J."/>
            <person name="Nicol R."/>
            <person name="Habash M."/>
        </authorList>
    </citation>
    <scope>NUCLEOTIDE SEQUENCE [LARGE SCALE GENOMIC DNA]</scope>
    <source>
        <strain evidence="6 7">PL133</strain>
    </source>
</reference>
<feature type="coiled-coil region" evidence="5">
    <location>
        <begin position="401"/>
        <end position="428"/>
    </location>
</feature>
<evidence type="ECO:0000256" key="5">
    <source>
        <dbReference type="SAM" id="Coils"/>
    </source>
</evidence>
<keyword evidence="4" id="KW-0732">Signal</keyword>
<dbReference type="InterPro" id="IPR050490">
    <property type="entry name" value="Bact_solute-bd_prot1"/>
</dbReference>
<name>A0A0Q9XTN6_9BACI</name>
<proteinExistence type="inferred from homology"/>
<dbReference type="InterPro" id="IPR006059">
    <property type="entry name" value="SBP"/>
</dbReference>
<evidence type="ECO:0000313" key="7">
    <source>
        <dbReference type="Proteomes" id="UP000053881"/>
    </source>
</evidence>
<keyword evidence="5" id="KW-0175">Coiled coil</keyword>
<dbReference type="EMBL" id="LGPB01000103">
    <property type="protein sequence ID" value="KRG12016.1"/>
    <property type="molecule type" value="Genomic_DNA"/>
</dbReference>
<dbReference type="SUPFAM" id="SSF53850">
    <property type="entry name" value="Periplasmic binding protein-like II"/>
    <property type="match status" value="1"/>
</dbReference>
<dbReference type="PANTHER" id="PTHR43649">
    <property type="entry name" value="ARABINOSE-BINDING PROTEIN-RELATED"/>
    <property type="match status" value="1"/>
</dbReference>
<dbReference type="PANTHER" id="PTHR43649:SF31">
    <property type="entry name" value="SN-GLYCEROL-3-PHOSPHATE-BINDING PERIPLASMIC PROTEIN UGPB"/>
    <property type="match status" value="1"/>
</dbReference>
<sequence length="430" mass="48738">MKKIVKCISFLFIIGFLFVITGACSKTSAPTEGEDQENVTIRWAHQWDEEHFEENYGELLREKFPNVTIEVQQAGTDHPETLENIIAADKTPDVVTMGLLTHTNFLDDLGLAYNMDELIDKEGFDLSRLEPSVVEYARKNDPNNEKSLYIIPNSRPTWSLHYNKDVFDVFGVDYPEDGMTWEEVVELAKKVTGERNGTEYRGLDLDVPYDAFTQFSQQSVDPETEEVIITESEAFKRYVGMIDDAISIPGNYPTEPKGDLFMNWGALFSEGNIAMAPAATNWGWVENDYVDIATYPVWKGYEGLNPQPNAGGFAITEPSEHKEIVLEMIDYLLSDEVQMERSKQGGASVLVNPDIHKAFAEEKEELVGKNLESLFKNEYATGPEKSAKLGGGVLWTLPVEFANSNKDINEFLRIIQEEEEELVRQQKERE</sequence>
<comment type="subcellular location">
    <subcellularLocation>
        <location evidence="1">Cell envelope</location>
    </subcellularLocation>
</comment>
<dbReference type="PROSITE" id="PS51257">
    <property type="entry name" value="PROKAR_LIPOPROTEIN"/>
    <property type="match status" value="1"/>
</dbReference>
<dbReference type="Proteomes" id="UP000053881">
    <property type="component" value="Unassembled WGS sequence"/>
</dbReference>
<evidence type="ECO:0000256" key="1">
    <source>
        <dbReference type="ARBA" id="ARBA00004196"/>
    </source>
</evidence>
<comment type="similarity">
    <text evidence="2">Belongs to the bacterial solute-binding protein 1 family.</text>
</comment>
<evidence type="ECO:0000256" key="4">
    <source>
        <dbReference type="ARBA" id="ARBA00022729"/>
    </source>
</evidence>
<evidence type="ECO:0000313" key="6">
    <source>
        <dbReference type="EMBL" id="KRG12016.1"/>
    </source>
</evidence>
<organism evidence="6 7">
    <name type="scientific">Lederbergia galactosidilytica</name>
    <dbReference type="NCBI Taxonomy" id="217031"/>
    <lineage>
        <taxon>Bacteria</taxon>
        <taxon>Bacillati</taxon>
        <taxon>Bacillota</taxon>
        <taxon>Bacilli</taxon>
        <taxon>Bacillales</taxon>
        <taxon>Bacillaceae</taxon>
        <taxon>Lederbergia</taxon>
    </lineage>
</organism>
<comment type="caution">
    <text evidence="6">The sequence shown here is derived from an EMBL/GenBank/DDBJ whole genome shotgun (WGS) entry which is preliminary data.</text>
</comment>
<gene>
    <name evidence="6" type="ORF">ACA29_13345</name>
</gene>
<protein>
    <submittedName>
        <fullName evidence="6">Uncharacterized protein</fullName>
    </submittedName>
</protein>
<dbReference type="GO" id="GO:0030313">
    <property type="term" value="C:cell envelope"/>
    <property type="evidence" value="ECO:0007669"/>
    <property type="project" value="UniProtKB-SubCell"/>
</dbReference>
<evidence type="ECO:0000256" key="3">
    <source>
        <dbReference type="ARBA" id="ARBA00022448"/>
    </source>
</evidence>
<dbReference type="PATRIC" id="fig|217031.4.peg.4458"/>
<keyword evidence="3" id="KW-0813">Transport</keyword>